<name>A0A7N2RCI1_QUELO</name>
<evidence type="ECO:0000313" key="5">
    <source>
        <dbReference type="Proteomes" id="UP000594261"/>
    </source>
</evidence>
<dbReference type="GO" id="GO:0071013">
    <property type="term" value="C:catalytic step 2 spliceosome"/>
    <property type="evidence" value="ECO:0007669"/>
    <property type="project" value="TreeGrafter"/>
</dbReference>
<dbReference type="InterPro" id="IPR001680">
    <property type="entry name" value="WD40_rpt"/>
</dbReference>
<keyword evidence="1 3" id="KW-0853">WD repeat</keyword>
<dbReference type="InterPro" id="IPR052234">
    <property type="entry name" value="U5_snRNP_Component"/>
</dbReference>
<reference evidence="4" key="2">
    <citation type="submission" date="2021-01" db="UniProtKB">
        <authorList>
            <consortium name="EnsemblPlants"/>
        </authorList>
    </citation>
    <scope>IDENTIFICATION</scope>
</reference>
<dbReference type="EMBL" id="LRBV02000010">
    <property type="status" value="NOT_ANNOTATED_CDS"/>
    <property type="molecule type" value="Genomic_DNA"/>
</dbReference>
<keyword evidence="2" id="KW-0677">Repeat</keyword>
<dbReference type="PROSITE" id="PS50082">
    <property type="entry name" value="WD_REPEATS_2"/>
    <property type="match status" value="1"/>
</dbReference>
<dbReference type="InParanoid" id="A0A7N2RCI1"/>
<reference evidence="4 5" key="1">
    <citation type="journal article" date="2016" name="G3 (Bethesda)">
        <title>First Draft Assembly and Annotation of the Genome of a California Endemic Oak Quercus lobata Nee (Fagaceae).</title>
        <authorList>
            <person name="Sork V.L."/>
            <person name="Fitz-Gibbon S.T."/>
            <person name="Puiu D."/>
            <person name="Crepeau M."/>
            <person name="Gugger P.F."/>
            <person name="Sherman R."/>
            <person name="Stevens K."/>
            <person name="Langley C.H."/>
            <person name="Pellegrini M."/>
            <person name="Salzberg S.L."/>
        </authorList>
    </citation>
    <scope>NUCLEOTIDE SEQUENCE [LARGE SCALE GENOMIC DNA]</scope>
    <source>
        <strain evidence="4 5">cv. SW786</strain>
    </source>
</reference>
<keyword evidence="5" id="KW-1185">Reference proteome</keyword>
<dbReference type="PANTHER" id="PTHR44006">
    <property type="entry name" value="U5 SMALL NUCLEAR RIBONUCLEOPROTEIN 40 KDA PROTEIN"/>
    <property type="match status" value="1"/>
</dbReference>
<dbReference type="InterPro" id="IPR036322">
    <property type="entry name" value="WD40_repeat_dom_sf"/>
</dbReference>
<dbReference type="SUPFAM" id="SSF50978">
    <property type="entry name" value="WD40 repeat-like"/>
    <property type="match status" value="1"/>
</dbReference>
<evidence type="ECO:0008006" key="6">
    <source>
        <dbReference type="Google" id="ProtNLM"/>
    </source>
</evidence>
<organism evidence="4 5">
    <name type="scientific">Quercus lobata</name>
    <name type="common">Valley oak</name>
    <dbReference type="NCBI Taxonomy" id="97700"/>
    <lineage>
        <taxon>Eukaryota</taxon>
        <taxon>Viridiplantae</taxon>
        <taxon>Streptophyta</taxon>
        <taxon>Embryophyta</taxon>
        <taxon>Tracheophyta</taxon>
        <taxon>Spermatophyta</taxon>
        <taxon>Magnoliopsida</taxon>
        <taxon>eudicotyledons</taxon>
        <taxon>Gunneridae</taxon>
        <taxon>Pentapetalae</taxon>
        <taxon>rosids</taxon>
        <taxon>fabids</taxon>
        <taxon>Fagales</taxon>
        <taxon>Fagaceae</taxon>
        <taxon>Quercus</taxon>
    </lineage>
</organism>
<dbReference type="Proteomes" id="UP000594261">
    <property type="component" value="Chromosome 10"/>
</dbReference>
<accession>A0A7N2RCI1</accession>
<evidence type="ECO:0000256" key="1">
    <source>
        <dbReference type="ARBA" id="ARBA00022574"/>
    </source>
</evidence>
<dbReference type="InterPro" id="IPR015943">
    <property type="entry name" value="WD40/YVTN_repeat-like_dom_sf"/>
</dbReference>
<evidence type="ECO:0000256" key="2">
    <source>
        <dbReference type="ARBA" id="ARBA00022737"/>
    </source>
</evidence>
<dbReference type="Gene3D" id="2.130.10.10">
    <property type="entry name" value="YVTN repeat-like/Quinoprotein amine dehydrogenase"/>
    <property type="match status" value="1"/>
</dbReference>
<proteinExistence type="predicted"/>
<protein>
    <recommendedName>
        <fullName evidence="6">Transducin/WD40 repeat-like superfamily protein</fullName>
    </recommendedName>
</protein>
<dbReference type="AlphaFoldDB" id="A0A7N2RCI1"/>
<dbReference type="Gramene" id="QL10p056998:mrna">
    <property type="protein sequence ID" value="QL10p056998:mrna"/>
    <property type="gene ID" value="QL10p056998"/>
</dbReference>
<dbReference type="SMART" id="SM00320">
    <property type="entry name" value="WD40"/>
    <property type="match status" value="4"/>
</dbReference>
<dbReference type="Pfam" id="PF00400">
    <property type="entry name" value="WD40"/>
    <property type="match status" value="2"/>
</dbReference>
<dbReference type="EnsemblPlants" id="QL10p056998:mrna">
    <property type="protein sequence ID" value="QL10p056998:mrna"/>
    <property type="gene ID" value="QL10p056998"/>
</dbReference>
<dbReference type="GO" id="GO:0003723">
    <property type="term" value="F:RNA binding"/>
    <property type="evidence" value="ECO:0007669"/>
    <property type="project" value="TreeGrafter"/>
</dbReference>
<evidence type="ECO:0000256" key="3">
    <source>
        <dbReference type="PROSITE-ProRule" id="PRU00221"/>
    </source>
</evidence>
<dbReference type="PANTHER" id="PTHR44006:SF1">
    <property type="entry name" value="U5 SMALL NUCLEAR RIBONUCLEOPROTEIN 40 KDA PROTEIN"/>
    <property type="match status" value="1"/>
</dbReference>
<sequence length="411" mass="44917">MAEQSSFVNSCCPSRRGPPLVVSGFDDGTAKLLDMCQRGAIQTFPDKYQIIAISFSDASNKIFTGGMQLSLDGQGRSQEYILGGAGDGSYLLTNGMGCKLYIWDMRPYAPQNRCVKVMEGHQHNFEKNLLKCSWSPDGSKVIARSSDRMVYIWDTTSRHILYKLPGHTGSVTECVFHPSEPVVGSCSPPEWIRLDGDMIILPPSCMYDVIKSIKDPNELKSRMAPRSEYQQVTSAFDSRNKDTGAGYLSIAGKANESISPSRIQTYKLQPIKTENDMGHSSVVDTLQWSTPQGMETSHSLMSPPVHPSTPLEQTKPTVAPPLLAGTARSVTSVARRPRLVVVARSPVIVAARRFLAAVACPSSQITDRSHHLSCSGARPVGLKVMIGDSLCLSVEWGRDRWADGQWVHGAG</sequence>
<evidence type="ECO:0000313" key="4">
    <source>
        <dbReference type="EnsemblPlants" id="QL10p056998:mrna"/>
    </source>
</evidence>
<feature type="repeat" description="WD" evidence="3">
    <location>
        <begin position="133"/>
        <end position="163"/>
    </location>
</feature>